<reference evidence="3 4" key="1">
    <citation type="journal article" date="2013" name="Antonie Van Leeuwenhoek">
        <title>Dongia rigui sp. nov., isolated from freshwater of a large wetland in Korea.</title>
        <authorList>
            <person name="Baik K.S."/>
            <person name="Hwang Y.M."/>
            <person name="Choi J.S."/>
            <person name="Kwon J."/>
            <person name="Seong C.N."/>
        </authorList>
    </citation>
    <scope>NUCLEOTIDE SEQUENCE [LARGE SCALE GENOMIC DNA]</scope>
    <source>
        <strain evidence="3 4">04SU4-P</strain>
    </source>
</reference>
<dbReference type="EMBL" id="JAXCLX010000003">
    <property type="protein sequence ID" value="MDY0873518.1"/>
    <property type="molecule type" value="Genomic_DNA"/>
</dbReference>
<protein>
    <recommendedName>
        <fullName evidence="5">Lipoprotein</fullName>
    </recommendedName>
</protein>
<sequence length="58" mass="6230">MRMSKLSVAMLAALLTATAGLSACGRNGVPELPKEVHKDRYPDQYPQTPKPQTGIFSG</sequence>
<gene>
    <name evidence="3" type="ORF">SMD31_16380</name>
</gene>
<keyword evidence="2" id="KW-0732">Signal</keyword>
<evidence type="ECO:0008006" key="5">
    <source>
        <dbReference type="Google" id="ProtNLM"/>
    </source>
</evidence>
<feature type="compositionally biased region" description="Polar residues" evidence="1">
    <location>
        <begin position="45"/>
        <end position="58"/>
    </location>
</feature>
<evidence type="ECO:0000313" key="4">
    <source>
        <dbReference type="Proteomes" id="UP001271769"/>
    </source>
</evidence>
<dbReference type="PROSITE" id="PS51257">
    <property type="entry name" value="PROKAR_LIPOPROTEIN"/>
    <property type="match status" value="1"/>
</dbReference>
<feature type="signal peptide" evidence="2">
    <location>
        <begin position="1"/>
        <end position="23"/>
    </location>
</feature>
<evidence type="ECO:0000256" key="1">
    <source>
        <dbReference type="SAM" id="MobiDB-lite"/>
    </source>
</evidence>
<keyword evidence="4" id="KW-1185">Reference proteome</keyword>
<evidence type="ECO:0000256" key="2">
    <source>
        <dbReference type="SAM" id="SignalP"/>
    </source>
</evidence>
<comment type="caution">
    <text evidence="3">The sequence shown here is derived from an EMBL/GenBank/DDBJ whole genome shotgun (WGS) entry which is preliminary data.</text>
</comment>
<organism evidence="3 4">
    <name type="scientific">Dongia rigui</name>
    <dbReference type="NCBI Taxonomy" id="940149"/>
    <lineage>
        <taxon>Bacteria</taxon>
        <taxon>Pseudomonadati</taxon>
        <taxon>Pseudomonadota</taxon>
        <taxon>Alphaproteobacteria</taxon>
        <taxon>Rhodospirillales</taxon>
        <taxon>Dongiaceae</taxon>
        <taxon>Dongia</taxon>
    </lineage>
</organism>
<feature type="region of interest" description="Disordered" evidence="1">
    <location>
        <begin position="26"/>
        <end position="58"/>
    </location>
</feature>
<evidence type="ECO:0000313" key="3">
    <source>
        <dbReference type="EMBL" id="MDY0873518.1"/>
    </source>
</evidence>
<dbReference type="RefSeq" id="WP_320501992.1">
    <property type="nucleotide sequence ID" value="NZ_JAXCLX010000003.1"/>
</dbReference>
<feature type="compositionally biased region" description="Basic and acidic residues" evidence="1">
    <location>
        <begin position="32"/>
        <end position="42"/>
    </location>
</feature>
<name>A0ABU5E1Q1_9PROT</name>
<proteinExistence type="predicted"/>
<feature type="chain" id="PRO_5045883317" description="Lipoprotein" evidence="2">
    <location>
        <begin position="24"/>
        <end position="58"/>
    </location>
</feature>
<accession>A0ABU5E1Q1</accession>
<dbReference type="Proteomes" id="UP001271769">
    <property type="component" value="Unassembled WGS sequence"/>
</dbReference>